<name>A0A2S6IFW3_9FLAO</name>
<dbReference type="EMBL" id="PTJE01000008">
    <property type="protein sequence ID" value="PPK93076.1"/>
    <property type="molecule type" value="Genomic_DNA"/>
</dbReference>
<dbReference type="AlphaFoldDB" id="A0A2S6IFW3"/>
<accession>A0A2S6IFW3</accession>
<dbReference type="Gene3D" id="3.30.700.10">
    <property type="entry name" value="Glycoprotein, Type 4 Pilin"/>
    <property type="match status" value="1"/>
</dbReference>
<keyword evidence="2" id="KW-1185">Reference proteome</keyword>
<proteinExistence type="predicted"/>
<organism evidence="1 2">
    <name type="scientific">Nonlabens xylanidelens</name>
    <dbReference type="NCBI Taxonomy" id="191564"/>
    <lineage>
        <taxon>Bacteria</taxon>
        <taxon>Pseudomonadati</taxon>
        <taxon>Bacteroidota</taxon>
        <taxon>Flavobacteriia</taxon>
        <taxon>Flavobacteriales</taxon>
        <taxon>Flavobacteriaceae</taxon>
        <taxon>Nonlabens</taxon>
    </lineage>
</organism>
<protein>
    <submittedName>
        <fullName evidence="1">Type IV pilus assembly protein PilE</fullName>
    </submittedName>
</protein>
<dbReference type="InterPro" id="IPR045584">
    <property type="entry name" value="Pilin-like"/>
</dbReference>
<dbReference type="SUPFAM" id="SSF54523">
    <property type="entry name" value="Pili subunits"/>
    <property type="match status" value="1"/>
</dbReference>
<sequence length="141" mass="15985">MKFKKNKKHNLKKLKAYTLSEILTVLCIIGILLMLALPSQTPVISQAKAIEAQTMLNYIYGLQKSHFYRYSKYAATLDDLGIEDRPTVDQGGLAVYRIEIISADVDSFVVRAISVSDLDSDGNYNTWEINQLKILKEVVRE</sequence>
<dbReference type="OrthoDB" id="1003953at2"/>
<dbReference type="Proteomes" id="UP000239002">
    <property type="component" value="Unassembled WGS sequence"/>
</dbReference>
<evidence type="ECO:0000313" key="1">
    <source>
        <dbReference type="EMBL" id="PPK93076.1"/>
    </source>
</evidence>
<dbReference type="RefSeq" id="WP_104516575.1">
    <property type="nucleotide sequence ID" value="NZ_MQVW01000001.1"/>
</dbReference>
<comment type="caution">
    <text evidence="1">The sequence shown here is derived from an EMBL/GenBank/DDBJ whole genome shotgun (WGS) entry which is preliminary data.</text>
</comment>
<evidence type="ECO:0000313" key="2">
    <source>
        <dbReference type="Proteomes" id="UP000239002"/>
    </source>
</evidence>
<gene>
    <name evidence="1" type="ORF">LY01_02781</name>
</gene>
<reference evidence="1 2" key="1">
    <citation type="submission" date="2018-02" db="EMBL/GenBank/DDBJ databases">
        <title>Genomic Encyclopedia of Archaeal and Bacterial Type Strains, Phase II (KMG-II): from individual species to whole genera.</title>
        <authorList>
            <person name="Goeker M."/>
        </authorList>
    </citation>
    <scope>NUCLEOTIDE SEQUENCE [LARGE SCALE GENOMIC DNA]</scope>
    <source>
        <strain evidence="1 2">DSM 16809</strain>
    </source>
</reference>